<reference evidence="2" key="1">
    <citation type="submission" date="2020-10" db="EMBL/GenBank/DDBJ databases">
        <authorList>
            <person name="Kikuchi T."/>
        </authorList>
    </citation>
    <scope>NUCLEOTIDE SEQUENCE</scope>
    <source>
        <strain evidence="2">NKZ352</strain>
    </source>
</reference>
<dbReference type="EMBL" id="CAJGYM010000362">
    <property type="protein sequence ID" value="CAD6200351.1"/>
    <property type="molecule type" value="Genomic_DNA"/>
</dbReference>
<dbReference type="Proteomes" id="UP000835052">
    <property type="component" value="Unassembled WGS sequence"/>
</dbReference>
<feature type="compositionally biased region" description="Basic and acidic residues" evidence="1">
    <location>
        <begin position="63"/>
        <end position="102"/>
    </location>
</feature>
<sequence length="102" mass="11441">MEKLPTTTRDSPKAALNCKTTGRRRADSISSEVLKLGDDALNHLPTLFQLSENHVEPGSIDGVEDHQHLEGRRPDRSEHDFTEVHCRKTGEETRKLPTDVPS</sequence>
<protein>
    <submittedName>
        <fullName evidence="2">Uncharacterized protein</fullName>
    </submittedName>
</protein>
<comment type="caution">
    <text evidence="2">The sequence shown here is derived from an EMBL/GenBank/DDBJ whole genome shotgun (WGS) entry which is preliminary data.</text>
</comment>
<accession>A0A8S1HYP7</accession>
<keyword evidence="3" id="KW-1185">Reference proteome</keyword>
<proteinExistence type="predicted"/>
<evidence type="ECO:0000313" key="2">
    <source>
        <dbReference type="EMBL" id="CAD6200351.1"/>
    </source>
</evidence>
<feature type="region of interest" description="Disordered" evidence="1">
    <location>
        <begin position="56"/>
        <end position="102"/>
    </location>
</feature>
<organism evidence="2 3">
    <name type="scientific">Caenorhabditis auriculariae</name>
    <dbReference type="NCBI Taxonomy" id="2777116"/>
    <lineage>
        <taxon>Eukaryota</taxon>
        <taxon>Metazoa</taxon>
        <taxon>Ecdysozoa</taxon>
        <taxon>Nematoda</taxon>
        <taxon>Chromadorea</taxon>
        <taxon>Rhabditida</taxon>
        <taxon>Rhabditina</taxon>
        <taxon>Rhabditomorpha</taxon>
        <taxon>Rhabditoidea</taxon>
        <taxon>Rhabditidae</taxon>
        <taxon>Peloderinae</taxon>
        <taxon>Caenorhabditis</taxon>
    </lineage>
</organism>
<feature type="region of interest" description="Disordered" evidence="1">
    <location>
        <begin position="1"/>
        <end position="25"/>
    </location>
</feature>
<gene>
    <name evidence="2" type="ORF">CAUJ_LOCUS16247</name>
</gene>
<evidence type="ECO:0000313" key="3">
    <source>
        <dbReference type="Proteomes" id="UP000835052"/>
    </source>
</evidence>
<dbReference type="AlphaFoldDB" id="A0A8S1HYP7"/>
<evidence type="ECO:0000256" key="1">
    <source>
        <dbReference type="SAM" id="MobiDB-lite"/>
    </source>
</evidence>
<name>A0A8S1HYP7_9PELO</name>